<evidence type="ECO:0000256" key="2">
    <source>
        <dbReference type="SAM" id="MobiDB-lite"/>
    </source>
</evidence>
<dbReference type="EMBL" id="KN818333">
    <property type="protein sequence ID" value="KIL58611.1"/>
    <property type="molecule type" value="Genomic_DNA"/>
</dbReference>
<evidence type="ECO:0000313" key="4">
    <source>
        <dbReference type="Proteomes" id="UP000054549"/>
    </source>
</evidence>
<organism evidence="3 4">
    <name type="scientific">Amanita muscaria (strain Koide BX008)</name>
    <dbReference type="NCBI Taxonomy" id="946122"/>
    <lineage>
        <taxon>Eukaryota</taxon>
        <taxon>Fungi</taxon>
        <taxon>Dikarya</taxon>
        <taxon>Basidiomycota</taxon>
        <taxon>Agaricomycotina</taxon>
        <taxon>Agaricomycetes</taxon>
        <taxon>Agaricomycetidae</taxon>
        <taxon>Agaricales</taxon>
        <taxon>Pluteineae</taxon>
        <taxon>Amanitaceae</taxon>
        <taxon>Amanita</taxon>
    </lineage>
</organism>
<keyword evidence="1" id="KW-0175">Coiled coil</keyword>
<gene>
    <name evidence="3" type="ORF">M378DRAFT_15390</name>
</gene>
<dbReference type="InParanoid" id="A0A0C2WPH3"/>
<proteinExistence type="predicted"/>
<accession>A0A0C2WPH3</accession>
<evidence type="ECO:0000313" key="3">
    <source>
        <dbReference type="EMBL" id="KIL58611.1"/>
    </source>
</evidence>
<name>A0A0C2WPH3_AMAMK</name>
<feature type="region of interest" description="Disordered" evidence="2">
    <location>
        <begin position="193"/>
        <end position="227"/>
    </location>
</feature>
<dbReference type="AlphaFoldDB" id="A0A0C2WPH3"/>
<dbReference type="HOGENOM" id="CLU_933740_0_0_1"/>
<feature type="coiled-coil region" evidence="1">
    <location>
        <begin position="280"/>
        <end position="307"/>
    </location>
</feature>
<sequence>MASNTLGQSTRLVYHDLAPALSLDGGANFALGECVLVRIPGRIQVEGHVDDEATVVGTGLPPTSNGTSPQHFAFIRQMEILSDSSYALEVYPVVSFTRSGGALPTYNRLTDAAKASLLPLPPLSFCHPTPDAFGAQLNFGTWRNSRDSFLLVNPRRFIMPTSRPFKQMDPPLIMPASVLYRIKRYRGTLHSFTQSTSTHNHDDHPLPNGGSGDEQRSSNPGVMSVNSSPTIIGDAVLEQFSVKSSHGLLVLEGVDEDAEGPDATMLDQLMMLAHDDPIWSEELRRYLQKEEEERERMQRERAVRLARWREDVVVQPT</sequence>
<keyword evidence="4" id="KW-1185">Reference proteome</keyword>
<dbReference type="OrthoDB" id="3048706at2759"/>
<protein>
    <submittedName>
        <fullName evidence="3">Uncharacterized protein</fullName>
    </submittedName>
</protein>
<reference evidence="3 4" key="1">
    <citation type="submission" date="2014-04" db="EMBL/GenBank/DDBJ databases">
        <title>Evolutionary Origins and Diversification of the Mycorrhizal Mutualists.</title>
        <authorList>
            <consortium name="DOE Joint Genome Institute"/>
            <consortium name="Mycorrhizal Genomics Consortium"/>
            <person name="Kohler A."/>
            <person name="Kuo A."/>
            <person name="Nagy L.G."/>
            <person name="Floudas D."/>
            <person name="Copeland A."/>
            <person name="Barry K.W."/>
            <person name="Cichocki N."/>
            <person name="Veneault-Fourrey C."/>
            <person name="LaButti K."/>
            <person name="Lindquist E.A."/>
            <person name="Lipzen A."/>
            <person name="Lundell T."/>
            <person name="Morin E."/>
            <person name="Murat C."/>
            <person name="Riley R."/>
            <person name="Ohm R."/>
            <person name="Sun H."/>
            <person name="Tunlid A."/>
            <person name="Henrissat B."/>
            <person name="Grigoriev I.V."/>
            <person name="Hibbett D.S."/>
            <person name="Martin F."/>
        </authorList>
    </citation>
    <scope>NUCLEOTIDE SEQUENCE [LARGE SCALE GENOMIC DNA]</scope>
    <source>
        <strain evidence="3 4">Koide BX008</strain>
    </source>
</reference>
<dbReference type="Proteomes" id="UP000054549">
    <property type="component" value="Unassembled WGS sequence"/>
</dbReference>
<evidence type="ECO:0000256" key="1">
    <source>
        <dbReference type="SAM" id="Coils"/>
    </source>
</evidence>
<feature type="compositionally biased region" description="Polar residues" evidence="2">
    <location>
        <begin position="217"/>
        <end position="227"/>
    </location>
</feature>